<dbReference type="InterPro" id="IPR015025">
    <property type="entry name" value="PoNi_C"/>
</dbReference>
<evidence type="ECO:0000259" key="2">
    <source>
        <dbReference type="Pfam" id="PF08929"/>
    </source>
</evidence>
<dbReference type="InterPro" id="IPR028983">
    <property type="entry name" value="PA2201-like_C"/>
</dbReference>
<accession>A0ABP8BJ24</accession>
<evidence type="ECO:0000313" key="3">
    <source>
        <dbReference type="EMBL" id="GAA4207965.1"/>
    </source>
</evidence>
<dbReference type="Pfam" id="PF08928">
    <property type="entry name" value="PoNi_N"/>
    <property type="match status" value="1"/>
</dbReference>
<evidence type="ECO:0000313" key="4">
    <source>
        <dbReference type="Proteomes" id="UP001501772"/>
    </source>
</evidence>
<feature type="domain" description="PoNi N-terminal" evidence="1">
    <location>
        <begin position="29"/>
        <end position="124"/>
    </location>
</feature>
<dbReference type="SUPFAM" id="SSF140731">
    <property type="entry name" value="PA2201 C-terminal domain-like"/>
    <property type="match status" value="1"/>
</dbReference>
<evidence type="ECO:0008006" key="5">
    <source>
        <dbReference type="Google" id="ProtNLM"/>
    </source>
</evidence>
<evidence type="ECO:0000259" key="1">
    <source>
        <dbReference type="Pfam" id="PF08928"/>
    </source>
</evidence>
<dbReference type="EMBL" id="BAABBY010000007">
    <property type="protein sequence ID" value="GAA4207965.1"/>
    <property type="molecule type" value="Genomic_DNA"/>
</dbReference>
<comment type="caution">
    <text evidence="3">The sequence shown here is derived from an EMBL/GenBank/DDBJ whole genome shotgun (WGS) entry which is preliminary data.</text>
</comment>
<dbReference type="InterPro" id="IPR015024">
    <property type="entry name" value="PoNi_N"/>
</dbReference>
<protein>
    <recommendedName>
        <fullName evidence="5">PoNi C-terminal domain-containing protein</fullName>
    </recommendedName>
</protein>
<dbReference type="RefSeq" id="WP_344852372.1">
    <property type="nucleotide sequence ID" value="NZ_BAABBY010000007.1"/>
</dbReference>
<dbReference type="Gene3D" id="1.10.3920.10">
    <property type="entry name" value="PA2201 C-terminal domain-like"/>
    <property type="match status" value="1"/>
</dbReference>
<reference evidence="4" key="1">
    <citation type="journal article" date="2019" name="Int. J. Syst. Evol. Microbiol.">
        <title>The Global Catalogue of Microorganisms (GCM) 10K type strain sequencing project: providing services to taxonomists for standard genome sequencing and annotation.</title>
        <authorList>
            <consortium name="The Broad Institute Genomics Platform"/>
            <consortium name="The Broad Institute Genome Sequencing Center for Infectious Disease"/>
            <person name="Wu L."/>
            <person name="Ma J."/>
        </authorList>
    </citation>
    <scope>NUCLEOTIDE SEQUENCE [LARGE SCALE GENOMIC DNA]</scope>
    <source>
        <strain evidence="4">JCM 17626</strain>
    </source>
</reference>
<sequence length="239" mass="28150">MGLFDKIFGNREKIEKTNIRDHHKGEKYFNKEIVRFSDIIKETIQETNLNAFNYWAISAKYQQIISLKFSLGIPVFQIVEDYSSALNYYIKGWDEKEATYADMLLMISLGILFQVSDGDFEQLVEYVRKTDANKKLDNWHPDGLIWFLLNSRSSHQSKATEILFPRIYGSLYEITKLSKPEAESALEKYLEKWYNLHKGDPWYNTHERDRGYCGYWAWEVAAVVKVMGLNDSSFKDNIY</sequence>
<dbReference type="Proteomes" id="UP001501772">
    <property type="component" value="Unassembled WGS sequence"/>
</dbReference>
<name>A0ABP8BJ24_9SPHI</name>
<feature type="domain" description="PoNi C-terminal" evidence="2">
    <location>
        <begin position="142"/>
        <end position="239"/>
    </location>
</feature>
<dbReference type="Pfam" id="PF08929">
    <property type="entry name" value="PoNi_C"/>
    <property type="match status" value="1"/>
</dbReference>
<organism evidence="3 4">
    <name type="scientific">Pedobacter jeongneungensis</name>
    <dbReference type="NCBI Taxonomy" id="947309"/>
    <lineage>
        <taxon>Bacteria</taxon>
        <taxon>Pseudomonadati</taxon>
        <taxon>Bacteroidota</taxon>
        <taxon>Sphingobacteriia</taxon>
        <taxon>Sphingobacteriales</taxon>
        <taxon>Sphingobacteriaceae</taxon>
        <taxon>Pedobacter</taxon>
    </lineage>
</organism>
<keyword evidence="4" id="KW-1185">Reference proteome</keyword>
<gene>
    <name evidence="3" type="ORF">GCM10022289_31180</name>
</gene>
<proteinExistence type="predicted"/>